<proteinExistence type="predicted"/>
<dbReference type="EMBL" id="CM045770">
    <property type="protein sequence ID" value="KAI7990468.1"/>
    <property type="molecule type" value="Genomic_DNA"/>
</dbReference>
<name>A0ACC0FPC9_9ERIC</name>
<evidence type="ECO:0000313" key="1">
    <source>
        <dbReference type="EMBL" id="KAI7990468.1"/>
    </source>
</evidence>
<gene>
    <name evidence="1" type="ORF">LOK49_LG12G02065</name>
</gene>
<organism evidence="1 2">
    <name type="scientific">Camellia lanceoleosa</name>
    <dbReference type="NCBI Taxonomy" id="1840588"/>
    <lineage>
        <taxon>Eukaryota</taxon>
        <taxon>Viridiplantae</taxon>
        <taxon>Streptophyta</taxon>
        <taxon>Embryophyta</taxon>
        <taxon>Tracheophyta</taxon>
        <taxon>Spermatophyta</taxon>
        <taxon>Magnoliopsida</taxon>
        <taxon>eudicotyledons</taxon>
        <taxon>Gunneridae</taxon>
        <taxon>Pentapetalae</taxon>
        <taxon>asterids</taxon>
        <taxon>Ericales</taxon>
        <taxon>Theaceae</taxon>
        <taxon>Camellia</taxon>
    </lineage>
</organism>
<evidence type="ECO:0000313" key="2">
    <source>
        <dbReference type="Proteomes" id="UP001060215"/>
    </source>
</evidence>
<reference evidence="1 2" key="1">
    <citation type="journal article" date="2022" name="Plant J.">
        <title>Chromosome-level genome of Camellia lanceoleosa provides a valuable resource for understanding genome evolution and self-incompatibility.</title>
        <authorList>
            <person name="Gong W."/>
            <person name="Xiao S."/>
            <person name="Wang L."/>
            <person name="Liao Z."/>
            <person name="Chang Y."/>
            <person name="Mo W."/>
            <person name="Hu G."/>
            <person name="Li W."/>
            <person name="Zhao G."/>
            <person name="Zhu H."/>
            <person name="Hu X."/>
            <person name="Ji K."/>
            <person name="Xiang X."/>
            <person name="Song Q."/>
            <person name="Yuan D."/>
            <person name="Jin S."/>
            <person name="Zhang L."/>
        </authorList>
    </citation>
    <scope>NUCLEOTIDE SEQUENCE [LARGE SCALE GENOMIC DNA]</scope>
    <source>
        <strain evidence="1">SQ_2022a</strain>
    </source>
</reference>
<dbReference type="Proteomes" id="UP001060215">
    <property type="component" value="Chromosome 13"/>
</dbReference>
<keyword evidence="2" id="KW-1185">Reference proteome</keyword>
<accession>A0ACC0FPC9</accession>
<comment type="caution">
    <text evidence="1">The sequence shown here is derived from an EMBL/GenBank/DDBJ whole genome shotgun (WGS) entry which is preliminary data.</text>
</comment>
<sequence length="552" mass="60788">MDEVYPVRKSSIRLRMLSRKENAKENSPVEHNGGLKSCSVPSDLAAKSQSQLSHPEDSFASGTVTRDGTVQACKTTEKCSENTFRSVTELSAGGEKLSGWETVDLDKALKGLVAHEPPPRSSLASDSSERKGDFTLGNLCSEFHVPGRKSPLDFTLKTTMRVVSSSSVNWFHRLIACGAYGGGAQFTSAFQVGCSEGQKMSSSSEFTSTTQVVNPRALHSWVYPQSSLPPSIISALTLSSAEGVQMDFLSKRQLAWEDAFRSLYYMLRKSVCEIFYVCTAQFVVMFIGDDGSKESKRTCNAYISQSTRSLRSLLREHDISFSMPLCYSKVEQTTTEDLVELSEMEKHNLGQIRRQSSMSNVDNSPQSLLAFNGNQNVHGLYDFLLNYRFLLTSLTSMDVPVLYSPVPFQNAALSCPEVRCKEVRRADNISFPLKEFNMKDESSSSGFCYSIEIKDAYLPPWVIGSFCEAMCAEGMSFEASFVTESTTTGLNVGLETVCQKVNPHQPTAVEGLLESRSAFGISNTIFSLHLRSAFLKGLKYSNGSYTASVSSV</sequence>
<protein>
    <submittedName>
        <fullName evidence="1">Protein downstream neighbor of Son</fullName>
    </submittedName>
</protein>